<keyword evidence="3" id="KW-0378">Hydrolase</keyword>
<dbReference type="InterPro" id="IPR002470">
    <property type="entry name" value="Peptidase_S9A"/>
</dbReference>
<dbReference type="InterPro" id="IPR023302">
    <property type="entry name" value="Pept_S9A_N"/>
</dbReference>
<proteinExistence type="inferred from homology"/>
<evidence type="ECO:0000256" key="2">
    <source>
        <dbReference type="ARBA" id="ARBA00022670"/>
    </source>
</evidence>
<feature type="domain" description="Peptidase S9A N-terminal" evidence="7">
    <location>
        <begin position="21"/>
        <end position="464"/>
    </location>
</feature>
<dbReference type="InterPro" id="IPR051543">
    <property type="entry name" value="Serine_Peptidase_S9A"/>
</dbReference>
<reference evidence="8 9" key="1">
    <citation type="submission" date="2019-12" db="EMBL/GenBank/DDBJ databases">
        <authorList>
            <person name="Li J."/>
            <person name="Shi Y."/>
            <person name="Xu G."/>
            <person name="Xiao D."/>
            <person name="Ran X."/>
        </authorList>
    </citation>
    <scope>NUCLEOTIDE SEQUENCE [LARGE SCALE GENOMIC DNA]</scope>
    <source>
        <strain evidence="8 9">JCM 15915</strain>
    </source>
</reference>
<evidence type="ECO:0000256" key="5">
    <source>
        <dbReference type="SAM" id="MobiDB-lite"/>
    </source>
</evidence>
<dbReference type="Pfam" id="PF00326">
    <property type="entry name" value="Peptidase_S9"/>
    <property type="match status" value="1"/>
</dbReference>
<dbReference type="PANTHER" id="PTHR11757">
    <property type="entry name" value="PROTEASE FAMILY S9A OLIGOPEPTIDASE"/>
    <property type="match status" value="1"/>
</dbReference>
<feature type="domain" description="Peptidase S9 prolyl oligopeptidase catalytic" evidence="6">
    <location>
        <begin position="524"/>
        <end position="740"/>
    </location>
</feature>
<dbReference type="InterPro" id="IPR001375">
    <property type="entry name" value="Peptidase_S9_cat"/>
</dbReference>
<dbReference type="Gene3D" id="2.130.10.120">
    <property type="entry name" value="Prolyl oligopeptidase, N-terminal domain"/>
    <property type="match status" value="1"/>
</dbReference>
<dbReference type="Pfam" id="PF02897">
    <property type="entry name" value="Peptidase_S9_N"/>
    <property type="match status" value="1"/>
</dbReference>
<dbReference type="AlphaFoldDB" id="A0A7K1LII3"/>
<evidence type="ECO:0000313" key="8">
    <source>
        <dbReference type="EMBL" id="MUN55005.1"/>
    </source>
</evidence>
<dbReference type="PRINTS" id="PR00862">
    <property type="entry name" value="PROLIGOPTASE"/>
</dbReference>
<evidence type="ECO:0000256" key="3">
    <source>
        <dbReference type="ARBA" id="ARBA00022801"/>
    </source>
</evidence>
<dbReference type="GO" id="GO:0006508">
    <property type="term" value="P:proteolysis"/>
    <property type="evidence" value="ECO:0007669"/>
    <property type="project" value="UniProtKB-KW"/>
</dbReference>
<evidence type="ECO:0000313" key="9">
    <source>
        <dbReference type="Proteomes" id="UP000462152"/>
    </source>
</evidence>
<evidence type="ECO:0000256" key="1">
    <source>
        <dbReference type="ARBA" id="ARBA00005228"/>
    </source>
</evidence>
<dbReference type="GO" id="GO:0004252">
    <property type="term" value="F:serine-type endopeptidase activity"/>
    <property type="evidence" value="ECO:0007669"/>
    <property type="project" value="InterPro"/>
</dbReference>
<protein>
    <submittedName>
        <fullName evidence="8">Prolyl oligopeptidase family serine peptidase</fullName>
    </submittedName>
</protein>
<dbReference type="EMBL" id="WOGT01000003">
    <property type="protein sequence ID" value="MUN55005.1"/>
    <property type="molecule type" value="Genomic_DNA"/>
</dbReference>
<keyword evidence="4" id="KW-0720">Serine protease</keyword>
<feature type="region of interest" description="Disordered" evidence="5">
    <location>
        <begin position="1"/>
        <end position="33"/>
    </location>
</feature>
<organism evidence="8 9">
    <name type="scientific">Rothia koreensis</name>
    <dbReference type="NCBI Taxonomy" id="592378"/>
    <lineage>
        <taxon>Bacteria</taxon>
        <taxon>Bacillati</taxon>
        <taxon>Actinomycetota</taxon>
        <taxon>Actinomycetes</taxon>
        <taxon>Micrococcales</taxon>
        <taxon>Micrococcaceae</taxon>
        <taxon>Rothia</taxon>
    </lineage>
</organism>
<dbReference type="OrthoDB" id="9801421at2"/>
<dbReference type="PANTHER" id="PTHR11757:SF19">
    <property type="entry name" value="PROLYL ENDOPEPTIDASE-LIKE"/>
    <property type="match status" value="1"/>
</dbReference>
<gene>
    <name evidence="8" type="ORF">GMA10_07235</name>
</gene>
<feature type="compositionally biased region" description="Basic and acidic residues" evidence="5">
    <location>
        <begin position="1"/>
        <end position="10"/>
    </location>
</feature>
<dbReference type="Gene3D" id="3.40.50.1820">
    <property type="entry name" value="alpha/beta hydrolase"/>
    <property type="match status" value="1"/>
</dbReference>
<dbReference type="RefSeq" id="WP_129315752.1">
    <property type="nucleotide sequence ID" value="NZ_NOIQ01000011.1"/>
</dbReference>
<evidence type="ECO:0000256" key="4">
    <source>
        <dbReference type="ARBA" id="ARBA00022825"/>
    </source>
</evidence>
<name>A0A7K1LII3_9MICC</name>
<evidence type="ECO:0000259" key="7">
    <source>
        <dbReference type="Pfam" id="PF02897"/>
    </source>
</evidence>
<accession>A0A7K1LII3</accession>
<dbReference type="SUPFAM" id="SSF53474">
    <property type="entry name" value="alpha/beta-Hydrolases"/>
    <property type="match status" value="1"/>
</dbReference>
<dbReference type="InterPro" id="IPR029058">
    <property type="entry name" value="AB_hydrolase_fold"/>
</dbReference>
<comment type="caution">
    <text evidence="8">The sequence shown here is derived from an EMBL/GenBank/DDBJ whole genome shotgun (WGS) entry which is preliminary data.</text>
</comment>
<sequence length="743" mass="82433">MTSPRSRETPRPTWNTDAVPPETRKAPTTRSMHGHDVVDDYEWLRAKDDPQVIEHLERENAYAESVTSGLGTLRSSIFGEIRSRTQETDLSVPNRLGDWWYFRRTVEGKNYASFCRVPALNTGDLRADWTPPEVPADAALDGEEVLLDCNELAEGLPFFALGSFHVTEDGRLLTYSVDDSGDERFDQYVKDLTTGSLLPDVVEGVFAGGFLTPKGSHLVYTLVDDSWRPYELRSHRLGTPVDQDLVLHHEEDVALWLGAETTADEKHLCIDVGCSEYNETRLLALADLEAAGPGRAPVSHVVIPREERVLYSAEPIELDGRPYVLLCHDHQAPNGELTAVDYDSALSGLSMDELRSTWTVVVPASSTRRLNGFHFNQTHLAASLREDGLEKAGFISLDAIRETLEGGDLPEPFEPFSGEELYTAKITAMALRSPVVGLGYISYVTPWRQYDYFPGLDELELRKQTPVLGGFRSEDYVAHREWAQAPDGTMVPLSVIHRADADLQTPHPVIQYGYGSYEASSNPGFSVSRLSLLDRGVVYVVAHVRGGGELGRDWYLQGKKLQKINTFTDFVAVTDHVATQPWADESRIAAYGGSAGGLLMGAIVNMAPEKYCGVLAAVPFVDPVTSISDPDLPLSALEWEEWGNPIEDKEVYEYMTSYAPYENVRSVAYPPIAAVTSLNDTRVLYVEPAKWVPKLREHTTGTAPILLRIEMDGGHGGGSGRYRQWEDTAWEYAFLLNCLGIDS</sequence>
<evidence type="ECO:0000259" key="6">
    <source>
        <dbReference type="Pfam" id="PF00326"/>
    </source>
</evidence>
<keyword evidence="9" id="KW-1185">Reference proteome</keyword>
<dbReference type="SUPFAM" id="SSF50993">
    <property type="entry name" value="Peptidase/esterase 'gauge' domain"/>
    <property type="match status" value="1"/>
</dbReference>
<keyword evidence="2" id="KW-0645">Protease</keyword>
<dbReference type="Proteomes" id="UP000462152">
    <property type="component" value="Unassembled WGS sequence"/>
</dbReference>
<comment type="similarity">
    <text evidence="1">Belongs to the peptidase S9A family.</text>
</comment>